<dbReference type="Gramene" id="A07p15480.2_BraZ1">
    <property type="protein sequence ID" value="A07p15480.2_BraZ1.CDS"/>
    <property type="gene ID" value="A07g15480.2_BraZ1"/>
</dbReference>
<feature type="non-terminal residue" evidence="1">
    <location>
        <position position="1"/>
    </location>
</feature>
<name>A0A8D9HM03_BRACM</name>
<dbReference type="AlphaFoldDB" id="A0A8D9HM03"/>
<sequence length="70" mass="8394">CTKRKICRPWKFCRWILTGRRGITGRQVRQSEVRNVLIPSNMCGMITGLFPIDWIRERGYPYHVLVNLFR</sequence>
<organism evidence="1 2">
    <name type="scientific">Brassica campestris</name>
    <name type="common">Field mustard</name>
    <dbReference type="NCBI Taxonomy" id="3711"/>
    <lineage>
        <taxon>Eukaryota</taxon>
        <taxon>Viridiplantae</taxon>
        <taxon>Streptophyta</taxon>
        <taxon>Embryophyta</taxon>
        <taxon>Tracheophyta</taxon>
        <taxon>Spermatophyta</taxon>
        <taxon>Magnoliopsida</taxon>
        <taxon>eudicotyledons</taxon>
        <taxon>Gunneridae</taxon>
        <taxon>Pentapetalae</taxon>
        <taxon>rosids</taxon>
        <taxon>malvids</taxon>
        <taxon>Brassicales</taxon>
        <taxon>Brassicaceae</taxon>
        <taxon>Brassiceae</taxon>
        <taxon>Brassica</taxon>
    </lineage>
</organism>
<reference evidence="1 2" key="1">
    <citation type="submission" date="2021-07" db="EMBL/GenBank/DDBJ databases">
        <authorList>
            <consortium name="Genoscope - CEA"/>
            <person name="William W."/>
        </authorList>
    </citation>
    <scope>NUCLEOTIDE SEQUENCE [LARGE SCALE GENOMIC DNA]</scope>
</reference>
<dbReference type="EMBL" id="LS974623">
    <property type="protein sequence ID" value="CAG7901904.1"/>
    <property type="molecule type" value="Genomic_DNA"/>
</dbReference>
<dbReference type="Proteomes" id="UP000694005">
    <property type="component" value="Chromosome A07"/>
</dbReference>
<accession>A0A8D9HM03</accession>
<evidence type="ECO:0000313" key="1">
    <source>
        <dbReference type="EMBL" id="CAG7901904.1"/>
    </source>
</evidence>
<evidence type="ECO:0000313" key="2">
    <source>
        <dbReference type="Proteomes" id="UP000694005"/>
    </source>
</evidence>
<protein>
    <submittedName>
        <fullName evidence="1">Uncharacterized protein</fullName>
    </submittedName>
</protein>
<proteinExistence type="predicted"/>
<gene>
    <name evidence="1" type="ORF">BRAPAZ1V2_A07P15480.2</name>
</gene>